<sequence length="290" mass="35096">MNKKFSYPIPNFTDRRKSIIFWRYLRFQARKILYFPQVRLLEKTLNEEKNKHLKDFFSQRPYACYNAIRRFCDKSFKANERVKTLIYDVDKGLTCFKFLPEEQMIFSFDGDFELFLGYNHNVYEEGFWAFSLKFKKYTISQCNFCFTLENNLLLSCIQGYKYKDFNILEINKILTKKCHGLRPVALLIECSKMLCEILKLQATLGVHEKNQIRSQKGKEKGYFVDYQKIWLENGGELIKIDKHKYYKLHHSQKNLEEIPSQKRSMYKKRFTMLEGIRQNLKNLFRYQINH</sequence>
<reference evidence="1 2" key="1">
    <citation type="submission" date="2019-10" db="EMBL/GenBank/DDBJ databases">
        <authorList>
            <consortium name="PulseNet: The National Subtyping Network for Foodborne Disease Surveillance"/>
            <person name="Tarr C.L."/>
            <person name="Trees E."/>
            <person name="Katz L.S."/>
            <person name="Carleton-Romer H.A."/>
            <person name="Stroika S."/>
            <person name="Kucerova Z."/>
            <person name="Roache K.F."/>
            <person name="Sabol A.L."/>
            <person name="Besser J."/>
            <person name="Gerner-Smidt P."/>
        </authorList>
    </citation>
    <scope>NUCLEOTIDE SEQUENCE [LARGE SCALE GENOMIC DNA]</scope>
    <source>
        <strain evidence="1 2">PNUSAC012955</strain>
    </source>
</reference>
<name>A0A5Y1RC96_CAMJU</name>
<protein>
    <submittedName>
        <fullName evidence="1">VirK family antimicrobial peptide resistance protein</fullName>
    </submittedName>
</protein>
<dbReference type="GO" id="GO:0006974">
    <property type="term" value="P:DNA damage response"/>
    <property type="evidence" value="ECO:0007669"/>
    <property type="project" value="TreeGrafter"/>
</dbReference>
<dbReference type="EMBL" id="AAMOXJ010000003">
    <property type="protein sequence ID" value="EDJ6168465.1"/>
    <property type="molecule type" value="Genomic_DNA"/>
</dbReference>
<organism evidence="1 2">
    <name type="scientific">Campylobacter jejuni</name>
    <dbReference type="NCBI Taxonomy" id="197"/>
    <lineage>
        <taxon>Bacteria</taxon>
        <taxon>Pseudomonadati</taxon>
        <taxon>Campylobacterota</taxon>
        <taxon>Epsilonproteobacteria</taxon>
        <taxon>Campylobacterales</taxon>
        <taxon>Campylobacteraceae</taxon>
        <taxon>Campylobacter</taxon>
    </lineage>
</organism>
<gene>
    <name evidence="1" type="ORF">GFF90_02495</name>
</gene>
<dbReference type="RefSeq" id="WP_087703717.1">
    <property type="nucleotide sequence ID" value="NZ_JAHCXQ010000004.1"/>
</dbReference>
<evidence type="ECO:0000313" key="1">
    <source>
        <dbReference type="EMBL" id="EDJ6168465.1"/>
    </source>
</evidence>
<dbReference type="Proteomes" id="UP000482054">
    <property type="component" value="Unassembled WGS sequence"/>
</dbReference>
<dbReference type="InterPro" id="IPR007488">
    <property type="entry name" value="DUF535"/>
</dbReference>
<dbReference type="PANTHER" id="PTHR38785:SF1">
    <property type="entry name" value="HOMOLOG OF VIRK"/>
    <property type="match status" value="1"/>
</dbReference>
<accession>A0A5Y1RC96</accession>
<proteinExistence type="predicted"/>
<dbReference type="PANTHER" id="PTHR38785">
    <property type="entry name" value="HOMOLOG OF VIRK"/>
    <property type="match status" value="1"/>
</dbReference>
<dbReference type="AlphaFoldDB" id="A0A5Y1RC96"/>
<evidence type="ECO:0000313" key="2">
    <source>
        <dbReference type="Proteomes" id="UP000482054"/>
    </source>
</evidence>
<dbReference type="Pfam" id="PF04393">
    <property type="entry name" value="DUF535"/>
    <property type="match status" value="1"/>
</dbReference>
<comment type="caution">
    <text evidence="1">The sequence shown here is derived from an EMBL/GenBank/DDBJ whole genome shotgun (WGS) entry which is preliminary data.</text>
</comment>